<evidence type="ECO:0000313" key="1">
    <source>
        <dbReference type="EMBL" id="AFK89739.1"/>
    </source>
</evidence>
<dbReference type="NCBIfam" id="NF047789">
    <property type="entry name" value="AgBindSilE"/>
    <property type="match status" value="1"/>
</dbReference>
<keyword evidence="1" id="KW-0614">Plasmid</keyword>
<accession>I3W2B2</accession>
<dbReference type="AlphaFoldDB" id="I3W2B2"/>
<dbReference type="EMBL" id="JQ418533">
    <property type="protein sequence ID" value="AFK89739.1"/>
    <property type="molecule type" value="Genomic_DNA"/>
</dbReference>
<reference evidence="1" key="1">
    <citation type="submission" date="2012-01" db="EMBL/GenBank/DDBJ databases">
        <authorList>
            <person name="Summers A.O."/>
            <person name="Wireman J."/>
        </authorList>
    </citation>
    <scope>NUCLEOTIDE SEQUENCE</scope>
    <source>
        <strain evidence="1">LST424C</strain>
        <plasmid evidence="1">pLST424C-61</plasmid>
    </source>
</reference>
<dbReference type="InterPro" id="IPR058073">
    <property type="entry name" value="SilE"/>
</dbReference>
<proteinExistence type="predicted"/>
<protein>
    <submittedName>
        <fullName evidence="1">SilE</fullName>
    </submittedName>
</protein>
<name>I3W2B2_ECOLX</name>
<organism evidence="1">
    <name type="scientific">Escherichia coli</name>
    <dbReference type="NCBI Taxonomy" id="562"/>
    <lineage>
        <taxon>Bacteria</taxon>
        <taxon>Pseudomonadati</taxon>
        <taxon>Pseudomonadota</taxon>
        <taxon>Gammaproteobacteria</taxon>
        <taxon>Enterobacterales</taxon>
        <taxon>Enterobacteriaceae</taxon>
        <taxon>Escherichia</taxon>
    </lineage>
</organism>
<geneLocation type="plasmid" evidence="1">
    <name>pLST424C-61</name>
</geneLocation>
<sequence length="147" mass="15833">MENYHEKIVLATALGFGLVSASWAAETVNIHERVNNAQAPAHQIQSASVPSAVQGETSRMAGMNQHEQAIIAHETMNNGSAEAHQKMAENHQKMMGNIAVNDTRPSVSFAAMNEHERAAVAHETMNNGQSGAHQAMAEAHRRMINAG</sequence>
<dbReference type="RefSeq" id="WP_015059179.1">
    <property type="nucleotide sequence ID" value="NC_019093.1"/>
</dbReference>